<accession>A0A913ZVY0</accession>
<dbReference type="PRINTS" id="PR00299">
    <property type="entry name" value="ACRYSTALLIN"/>
</dbReference>
<dbReference type="CDD" id="cd06526">
    <property type="entry name" value="metazoan_ACD"/>
    <property type="match status" value="1"/>
</dbReference>
<dbReference type="Gene3D" id="2.60.40.790">
    <property type="match status" value="1"/>
</dbReference>
<reference evidence="6" key="1">
    <citation type="submission" date="2022-11" db="UniProtKB">
        <authorList>
            <consortium name="EnsemblMetazoa"/>
        </authorList>
    </citation>
    <scope>IDENTIFICATION</scope>
</reference>
<feature type="compositionally biased region" description="Basic and acidic residues" evidence="4">
    <location>
        <begin position="272"/>
        <end position="294"/>
    </location>
</feature>
<name>A0A913ZVY0_PATMI</name>
<evidence type="ECO:0000313" key="7">
    <source>
        <dbReference type="Proteomes" id="UP000887568"/>
    </source>
</evidence>
<dbReference type="InterPro" id="IPR002068">
    <property type="entry name" value="A-crystallin/Hsp20_dom"/>
</dbReference>
<evidence type="ECO:0000259" key="5">
    <source>
        <dbReference type="PROSITE" id="PS01031"/>
    </source>
</evidence>
<protein>
    <recommendedName>
        <fullName evidence="5">SHSP domain-containing protein</fullName>
    </recommendedName>
</protein>
<evidence type="ECO:0000256" key="1">
    <source>
        <dbReference type="ARBA" id="ARBA00023016"/>
    </source>
</evidence>
<evidence type="ECO:0000256" key="3">
    <source>
        <dbReference type="RuleBase" id="RU003616"/>
    </source>
</evidence>
<dbReference type="SUPFAM" id="SSF49764">
    <property type="entry name" value="HSP20-like chaperones"/>
    <property type="match status" value="1"/>
</dbReference>
<dbReference type="PANTHER" id="PTHR45640:SF13">
    <property type="entry name" value="HEAT SHOCK PROTEIN 22-RELATED"/>
    <property type="match status" value="1"/>
</dbReference>
<sequence length="294" mass="33691">MSAYWRVSMMVPAFRMARQLYRDTHGPMAMHRFFRDNHMVKIFRAWPSAANSELQKSFDEVCKRHWEGFSKDMNNSFGVRIERDRDRRDSIWPSWEANSERQKLFNAICKRHWKDFEKDMEDTFSVRIARDQDRQNRRDCTDKVTGVKTEPVKADSPAPSEAGQGFEVALDLSGFAPEEISVRIIGNDILRVEARHKAEQADGSRVLRSYTREFLLPADVDLDALKSNLDAQGMLNLKAPDRDLPPERAVHIDVATAGEKSSEPTEEASADEDMKVSHAEEADSSTAEKPEDKK</sequence>
<dbReference type="Proteomes" id="UP000887568">
    <property type="component" value="Unplaced"/>
</dbReference>
<organism evidence="6 7">
    <name type="scientific">Patiria miniata</name>
    <name type="common">Bat star</name>
    <name type="synonym">Asterina miniata</name>
    <dbReference type="NCBI Taxonomy" id="46514"/>
    <lineage>
        <taxon>Eukaryota</taxon>
        <taxon>Metazoa</taxon>
        <taxon>Echinodermata</taxon>
        <taxon>Eleutherozoa</taxon>
        <taxon>Asterozoa</taxon>
        <taxon>Asteroidea</taxon>
        <taxon>Valvatacea</taxon>
        <taxon>Valvatida</taxon>
        <taxon>Asterinidae</taxon>
        <taxon>Patiria</taxon>
    </lineage>
</organism>
<dbReference type="Pfam" id="PF00011">
    <property type="entry name" value="HSP20"/>
    <property type="match status" value="1"/>
</dbReference>
<dbReference type="OMA" id="HEERTDG"/>
<dbReference type="OrthoDB" id="1431247at2759"/>
<dbReference type="GO" id="GO:0042026">
    <property type="term" value="P:protein refolding"/>
    <property type="evidence" value="ECO:0007669"/>
    <property type="project" value="TreeGrafter"/>
</dbReference>
<evidence type="ECO:0000256" key="4">
    <source>
        <dbReference type="SAM" id="MobiDB-lite"/>
    </source>
</evidence>
<feature type="domain" description="SHSP" evidence="5">
    <location>
        <begin position="147"/>
        <end position="255"/>
    </location>
</feature>
<keyword evidence="1" id="KW-0346">Stress response</keyword>
<dbReference type="RefSeq" id="XP_038055221.1">
    <property type="nucleotide sequence ID" value="XM_038199293.1"/>
</dbReference>
<dbReference type="GO" id="GO:0051082">
    <property type="term" value="F:unfolded protein binding"/>
    <property type="evidence" value="ECO:0007669"/>
    <property type="project" value="TreeGrafter"/>
</dbReference>
<feature type="compositionally biased region" description="Basic and acidic residues" evidence="4">
    <location>
        <begin position="239"/>
        <end position="251"/>
    </location>
</feature>
<dbReference type="InterPro" id="IPR008978">
    <property type="entry name" value="HSP20-like_chaperone"/>
</dbReference>
<evidence type="ECO:0000256" key="2">
    <source>
        <dbReference type="PROSITE-ProRule" id="PRU00285"/>
    </source>
</evidence>
<feature type="region of interest" description="Disordered" evidence="4">
    <location>
        <begin position="238"/>
        <end position="294"/>
    </location>
</feature>
<dbReference type="PANTHER" id="PTHR45640">
    <property type="entry name" value="HEAT SHOCK PROTEIN HSP-12.2-RELATED"/>
    <property type="match status" value="1"/>
</dbReference>
<dbReference type="GeneID" id="119727425"/>
<dbReference type="PROSITE" id="PS01031">
    <property type="entry name" value="SHSP"/>
    <property type="match status" value="1"/>
</dbReference>
<dbReference type="EnsemblMetazoa" id="XM_038199293.1">
    <property type="protein sequence ID" value="XP_038055221.1"/>
    <property type="gene ID" value="LOC119727425"/>
</dbReference>
<proteinExistence type="inferred from homology"/>
<keyword evidence="7" id="KW-1185">Reference proteome</keyword>
<comment type="similarity">
    <text evidence="2 3">Belongs to the small heat shock protein (HSP20) family.</text>
</comment>
<dbReference type="GO" id="GO:0009408">
    <property type="term" value="P:response to heat"/>
    <property type="evidence" value="ECO:0007669"/>
    <property type="project" value="TreeGrafter"/>
</dbReference>
<dbReference type="GO" id="GO:0005737">
    <property type="term" value="C:cytoplasm"/>
    <property type="evidence" value="ECO:0007669"/>
    <property type="project" value="TreeGrafter"/>
</dbReference>
<dbReference type="InterPro" id="IPR001436">
    <property type="entry name" value="Alpha-crystallin/sHSP_animal"/>
</dbReference>
<dbReference type="AlphaFoldDB" id="A0A913ZVY0"/>
<dbReference type="GO" id="GO:0005634">
    <property type="term" value="C:nucleus"/>
    <property type="evidence" value="ECO:0007669"/>
    <property type="project" value="TreeGrafter"/>
</dbReference>
<evidence type="ECO:0000313" key="6">
    <source>
        <dbReference type="EnsemblMetazoa" id="XP_038055221.1"/>
    </source>
</evidence>